<evidence type="ECO:0000313" key="3">
    <source>
        <dbReference type="WBParaSite" id="Minc3s00230g08124"/>
    </source>
</evidence>
<feature type="transmembrane region" description="Helical" evidence="1">
    <location>
        <begin position="222"/>
        <end position="247"/>
    </location>
</feature>
<evidence type="ECO:0000313" key="2">
    <source>
        <dbReference type="Proteomes" id="UP000887563"/>
    </source>
</evidence>
<keyword evidence="2" id="KW-1185">Reference proteome</keyword>
<evidence type="ECO:0000256" key="1">
    <source>
        <dbReference type="SAM" id="Phobius"/>
    </source>
</evidence>
<reference evidence="3" key="1">
    <citation type="submission" date="2022-11" db="UniProtKB">
        <authorList>
            <consortium name="WormBaseParasite"/>
        </authorList>
    </citation>
    <scope>IDENTIFICATION</scope>
</reference>
<protein>
    <submittedName>
        <fullName evidence="3">ZP domain-containing protein</fullName>
    </submittedName>
</protein>
<accession>A0A914L2T9</accession>
<dbReference type="WBParaSite" id="Minc3s00230g08124">
    <property type="protein sequence ID" value="Minc3s00230g08124"/>
    <property type="gene ID" value="Minc3s00230g08124"/>
</dbReference>
<name>A0A914L2T9_MELIC</name>
<sequence length="474" mass="53945">MFNSVKQANAQQIFPVLSENVEEDKVKISAECGPKMITLNIHFNQKMYPEGQFHEWIIVGNTMRTECRLKGNGELRYVVQIALPNDPCATRMVSAGVYENTLRIASFPGLILSEDLNYEFKCIYGLPKINEFRLPQRSSTARPSAKVQTALIENSLGNDKNLNNIPTTENEARFGGDIERNINTNLIQEDNPEKIAATRFSKETDTDSNNIWEKRRSSISSIVIVGMIALLGIFFLGCVLLAIFYWIRQNRLSKNQLDQLHSRFNHLHSRHTSPVLENNSSSVSLSPACEEYGFDHLQELRNHVANNNNPTAFGITNEYFDRLDFGSLRKLQNQTTVLIRKKQQQLSSSSSNFRSGCITEGTISRGVLTINTANDKYSNNNLNSDDELIWNENGLQKRDNNNAINADLNAAAACRSITEIYRSAEMKLKNMMPNEQNTPRKTEFKSYGTRKLTEQEMLRWRQLVKNDQNFQASP</sequence>
<keyword evidence="1" id="KW-1133">Transmembrane helix</keyword>
<proteinExistence type="predicted"/>
<dbReference type="Proteomes" id="UP000887563">
    <property type="component" value="Unplaced"/>
</dbReference>
<dbReference type="AlphaFoldDB" id="A0A914L2T9"/>
<organism evidence="2 3">
    <name type="scientific">Meloidogyne incognita</name>
    <name type="common">Southern root-knot nematode worm</name>
    <name type="synonym">Oxyuris incognita</name>
    <dbReference type="NCBI Taxonomy" id="6306"/>
    <lineage>
        <taxon>Eukaryota</taxon>
        <taxon>Metazoa</taxon>
        <taxon>Ecdysozoa</taxon>
        <taxon>Nematoda</taxon>
        <taxon>Chromadorea</taxon>
        <taxon>Rhabditida</taxon>
        <taxon>Tylenchina</taxon>
        <taxon>Tylenchomorpha</taxon>
        <taxon>Tylenchoidea</taxon>
        <taxon>Meloidogynidae</taxon>
        <taxon>Meloidogyninae</taxon>
        <taxon>Meloidogyne</taxon>
        <taxon>Meloidogyne incognita group</taxon>
    </lineage>
</organism>
<keyword evidence="1" id="KW-0812">Transmembrane</keyword>
<keyword evidence="1" id="KW-0472">Membrane</keyword>